<reference evidence="2 3" key="1">
    <citation type="submission" date="2019-10" db="EMBL/GenBank/DDBJ databases">
        <title>Assembly and Annotation for the nematode Trichostrongylus colubriformis.</title>
        <authorList>
            <person name="Martin J."/>
        </authorList>
    </citation>
    <scope>NUCLEOTIDE SEQUENCE [LARGE SCALE GENOMIC DNA]</scope>
    <source>
        <strain evidence="2">G859</strain>
        <tissue evidence="2">Whole worm</tissue>
    </source>
</reference>
<protein>
    <submittedName>
        <fullName evidence="2">Uncharacterized protein</fullName>
    </submittedName>
</protein>
<evidence type="ECO:0000313" key="2">
    <source>
        <dbReference type="EMBL" id="KAK5982546.1"/>
    </source>
</evidence>
<evidence type="ECO:0000256" key="1">
    <source>
        <dbReference type="SAM" id="MobiDB-lite"/>
    </source>
</evidence>
<dbReference type="AlphaFoldDB" id="A0AAN8IQU7"/>
<gene>
    <name evidence="2" type="ORF">GCK32_018374</name>
</gene>
<dbReference type="EMBL" id="WIXE01005001">
    <property type="protein sequence ID" value="KAK5982546.1"/>
    <property type="molecule type" value="Genomic_DNA"/>
</dbReference>
<feature type="compositionally biased region" description="Basic and acidic residues" evidence="1">
    <location>
        <begin position="106"/>
        <end position="117"/>
    </location>
</feature>
<accession>A0AAN8IQU7</accession>
<dbReference type="Proteomes" id="UP001331761">
    <property type="component" value="Unassembled WGS sequence"/>
</dbReference>
<feature type="compositionally biased region" description="Basic and acidic residues" evidence="1">
    <location>
        <begin position="130"/>
        <end position="191"/>
    </location>
</feature>
<keyword evidence="3" id="KW-1185">Reference proteome</keyword>
<feature type="region of interest" description="Disordered" evidence="1">
    <location>
        <begin position="1"/>
        <end position="28"/>
    </location>
</feature>
<proteinExistence type="predicted"/>
<name>A0AAN8IQU7_TRICO</name>
<feature type="region of interest" description="Disordered" evidence="1">
    <location>
        <begin position="103"/>
        <end position="191"/>
    </location>
</feature>
<evidence type="ECO:0000313" key="3">
    <source>
        <dbReference type="Proteomes" id="UP001331761"/>
    </source>
</evidence>
<comment type="caution">
    <text evidence="2">The sequence shown here is derived from an EMBL/GenBank/DDBJ whole genome shotgun (WGS) entry which is preliminary data.</text>
</comment>
<sequence length="191" mass="22856">MRDPTEADIHQETGARRGQRGTRRGATVAQGRVILRKKVPLCAISHKQISIKKLKHGEAEEALEEELLWHKEEKEKLKVSDCDVREKRVNSEPYVKRKKVTLQLRRARETSEERAAPQEEEAECRRLRRARETSEERAARQEDEAERRRLRRERETSQERFVRQEEDVERQQRRERREASEERRLRLTADA</sequence>
<organism evidence="2 3">
    <name type="scientific">Trichostrongylus colubriformis</name>
    <name type="common">Black scour worm</name>
    <dbReference type="NCBI Taxonomy" id="6319"/>
    <lineage>
        <taxon>Eukaryota</taxon>
        <taxon>Metazoa</taxon>
        <taxon>Ecdysozoa</taxon>
        <taxon>Nematoda</taxon>
        <taxon>Chromadorea</taxon>
        <taxon>Rhabditida</taxon>
        <taxon>Rhabditina</taxon>
        <taxon>Rhabditomorpha</taxon>
        <taxon>Strongyloidea</taxon>
        <taxon>Trichostrongylidae</taxon>
        <taxon>Trichostrongylus</taxon>
    </lineage>
</organism>
<feature type="compositionally biased region" description="Basic and acidic residues" evidence="1">
    <location>
        <begin position="1"/>
        <end position="15"/>
    </location>
</feature>